<evidence type="ECO:0000313" key="6">
    <source>
        <dbReference type="Proteomes" id="UP000033699"/>
    </source>
</evidence>
<dbReference type="PATRIC" id="fig|359131.3.peg.3647"/>
<dbReference type="Gene3D" id="3.30.70.3290">
    <property type="match status" value="1"/>
</dbReference>
<feature type="region of interest" description="C-terminal hotdog fold" evidence="3">
    <location>
        <begin position="208"/>
        <end position="223"/>
    </location>
</feature>
<dbReference type="InterPro" id="IPR042104">
    <property type="entry name" value="PKS_dehydratase_sf"/>
</dbReference>
<sequence length="223" mass="23836">KQDDRETFAAFVGQAHTAGTAVDWTAFYAGTGAEAVDLPTYAFQRERFWIAPTAGTADAAAAGLGRMDHPLLAAAISVGDRDEWVFTGRVSTETQPWAAEHILLGTIVVPGVALVELAIAAGRRLGVPVVDELVLESPLILEDGVARQLQVTLGEPDADGRRTVALYSRPETDAEDGERDITCHARGVLGADAAPVADWPEQWPPQDAEPLPVEDLYTRLADI</sequence>
<name>A0A0F2T5M4_STRR3</name>
<dbReference type="GO" id="GO:0006633">
    <property type="term" value="P:fatty acid biosynthetic process"/>
    <property type="evidence" value="ECO:0007669"/>
    <property type="project" value="TreeGrafter"/>
</dbReference>
<feature type="non-terminal residue" evidence="5">
    <location>
        <position position="1"/>
    </location>
</feature>
<dbReference type="Proteomes" id="UP000033699">
    <property type="component" value="Unassembled WGS sequence"/>
</dbReference>
<dbReference type="RefSeq" id="WP_045706091.1">
    <property type="nucleotide sequence ID" value="NZ_JZKH01000286.1"/>
</dbReference>
<comment type="caution">
    <text evidence="3">Lacks conserved residue(s) required for the propagation of feature annotation.</text>
</comment>
<organism evidence="5 6">
    <name type="scientific">Streptomyces rubellomurinus (strain ATCC 31215)</name>
    <dbReference type="NCBI Taxonomy" id="359131"/>
    <lineage>
        <taxon>Bacteria</taxon>
        <taxon>Bacillati</taxon>
        <taxon>Actinomycetota</taxon>
        <taxon>Actinomycetes</taxon>
        <taxon>Kitasatosporales</taxon>
        <taxon>Streptomycetaceae</taxon>
        <taxon>Streptomyces</taxon>
    </lineage>
</organism>
<reference evidence="5 6" key="1">
    <citation type="submission" date="2015-02" db="EMBL/GenBank/DDBJ databases">
        <authorList>
            <person name="Ju K.-S."/>
            <person name="Doroghazi J.R."/>
            <person name="Metcalf W."/>
        </authorList>
    </citation>
    <scope>NUCLEOTIDE SEQUENCE [LARGE SCALE GENOMIC DNA]</scope>
    <source>
        <strain evidence="5 6">ATCC 31215</strain>
    </source>
</reference>
<comment type="caution">
    <text evidence="5">The sequence shown here is derived from an EMBL/GenBank/DDBJ whole genome shotgun (WGS) entry which is preliminary data.</text>
</comment>
<dbReference type="SMART" id="SM00826">
    <property type="entry name" value="PKS_DH"/>
    <property type="match status" value="1"/>
</dbReference>
<evidence type="ECO:0000256" key="3">
    <source>
        <dbReference type="PROSITE-ProRule" id="PRU01363"/>
    </source>
</evidence>
<accession>A0A0F2T5M4</accession>
<dbReference type="GO" id="GO:0004312">
    <property type="term" value="F:fatty acid synthase activity"/>
    <property type="evidence" value="ECO:0007669"/>
    <property type="project" value="TreeGrafter"/>
</dbReference>
<protein>
    <recommendedName>
        <fullName evidence="4">PKS/mFAS DH domain-containing protein</fullName>
    </recommendedName>
</protein>
<proteinExistence type="predicted"/>
<dbReference type="InterPro" id="IPR049552">
    <property type="entry name" value="PKS_DH_N"/>
</dbReference>
<evidence type="ECO:0000313" key="5">
    <source>
        <dbReference type="EMBL" id="KJS57741.1"/>
    </source>
</evidence>
<dbReference type="Pfam" id="PF21089">
    <property type="entry name" value="PKS_DH_N"/>
    <property type="match status" value="1"/>
</dbReference>
<feature type="domain" description="PKS/mFAS DH" evidence="4">
    <location>
        <begin position="69"/>
        <end position="223"/>
    </location>
</feature>
<evidence type="ECO:0000256" key="1">
    <source>
        <dbReference type="ARBA" id="ARBA00022679"/>
    </source>
</evidence>
<dbReference type="PROSITE" id="PS52019">
    <property type="entry name" value="PKS_MFAS_DH"/>
    <property type="match status" value="1"/>
</dbReference>
<dbReference type="InterPro" id="IPR050091">
    <property type="entry name" value="PKS_NRPS_Biosynth_Enz"/>
</dbReference>
<evidence type="ECO:0000256" key="2">
    <source>
        <dbReference type="ARBA" id="ARBA00023268"/>
    </source>
</evidence>
<evidence type="ECO:0000259" key="4">
    <source>
        <dbReference type="PROSITE" id="PS52019"/>
    </source>
</evidence>
<keyword evidence="2" id="KW-0511">Multifunctional enzyme</keyword>
<dbReference type="EMBL" id="JZKH01000286">
    <property type="protein sequence ID" value="KJS57741.1"/>
    <property type="molecule type" value="Genomic_DNA"/>
</dbReference>
<dbReference type="InterPro" id="IPR020807">
    <property type="entry name" value="PKS_DH"/>
</dbReference>
<feature type="non-terminal residue" evidence="5">
    <location>
        <position position="223"/>
    </location>
</feature>
<feature type="region of interest" description="N-terminal hotdog fold" evidence="3">
    <location>
        <begin position="69"/>
        <end position="196"/>
    </location>
</feature>
<dbReference type="PANTHER" id="PTHR43775">
    <property type="entry name" value="FATTY ACID SYNTHASE"/>
    <property type="match status" value="1"/>
</dbReference>
<gene>
    <name evidence="5" type="ORF">VM95_37855</name>
</gene>
<keyword evidence="1" id="KW-0808">Transferase</keyword>
<keyword evidence="6" id="KW-1185">Reference proteome</keyword>
<dbReference type="InterPro" id="IPR049900">
    <property type="entry name" value="PKS_mFAS_DH"/>
</dbReference>
<dbReference type="AlphaFoldDB" id="A0A0F2T5M4"/>
<dbReference type="Gene3D" id="3.10.129.110">
    <property type="entry name" value="Polyketide synthase dehydratase"/>
    <property type="match status" value="1"/>
</dbReference>
<dbReference type="PANTHER" id="PTHR43775:SF51">
    <property type="entry name" value="INACTIVE PHENOLPHTHIOCEROL SYNTHESIS POLYKETIDE SYNTHASE TYPE I PKS1-RELATED"/>
    <property type="match status" value="1"/>
</dbReference>